<dbReference type="Pfam" id="PF04149">
    <property type="entry name" value="DUF397"/>
    <property type="match status" value="1"/>
</dbReference>
<evidence type="ECO:0000313" key="3">
    <source>
        <dbReference type="EMBL" id="TWJ08252.1"/>
    </source>
</evidence>
<dbReference type="RefSeq" id="WP_147142642.1">
    <property type="nucleotide sequence ID" value="NZ_BAABIJ010000004.1"/>
</dbReference>
<dbReference type="EMBL" id="VLLL01000008">
    <property type="protein sequence ID" value="TWJ08252.1"/>
    <property type="molecule type" value="Genomic_DNA"/>
</dbReference>
<keyword evidence="4" id="KW-1185">Reference proteome</keyword>
<organism evidence="3 4">
    <name type="scientific">Stackebrandtia albiflava</name>
    <dbReference type="NCBI Taxonomy" id="406432"/>
    <lineage>
        <taxon>Bacteria</taxon>
        <taxon>Bacillati</taxon>
        <taxon>Actinomycetota</taxon>
        <taxon>Actinomycetes</taxon>
        <taxon>Glycomycetales</taxon>
        <taxon>Glycomycetaceae</taxon>
        <taxon>Stackebrandtia</taxon>
    </lineage>
</organism>
<dbReference type="InterPro" id="IPR007278">
    <property type="entry name" value="DUF397"/>
</dbReference>
<evidence type="ECO:0000259" key="2">
    <source>
        <dbReference type="Pfam" id="PF04149"/>
    </source>
</evidence>
<accession>A0A562URK4</accession>
<proteinExistence type="predicted"/>
<evidence type="ECO:0000313" key="4">
    <source>
        <dbReference type="Proteomes" id="UP000321617"/>
    </source>
</evidence>
<dbReference type="OrthoDB" id="3430276at2"/>
<feature type="region of interest" description="Disordered" evidence="1">
    <location>
        <begin position="1"/>
        <end position="20"/>
    </location>
</feature>
<comment type="caution">
    <text evidence="3">The sequence shown here is derived from an EMBL/GenBank/DDBJ whole genome shotgun (WGS) entry which is preliminary data.</text>
</comment>
<gene>
    <name evidence="3" type="ORF">LX16_4477</name>
</gene>
<evidence type="ECO:0000256" key="1">
    <source>
        <dbReference type="SAM" id="MobiDB-lite"/>
    </source>
</evidence>
<sequence>MIVPSPWRKSSRSPSGGNNCVEARLAETPQLSDSRHGGVRPVLPVTTADYLALLHTVKTDPTV</sequence>
<feature type="domain" description="DUF397" evidence="2">
    <location>
        <begin position="7"/>
        <end position="58"/>
    </location>
</feature>
<reference evidence="3 4" key="1">
    <citation type="journal article" date="2013" name="Stand. Genomic Sci.">
        <title>Genomic Encyclopedia of Type Strains, Phase I: The one thousand microbial genomes (KMG-I) project.</title>
        <authorList>
            <person name="Kyrpides N.C."/>
            <person name="Woyke T."/>
            <person name="Eisen J.A."/>
            <person name="Garrity G."/>
            <person name="Lilburn T.G."/>
            <person name="Beck B.J."/>
            <person name="Whitman W.B."/>
            <person name="Hugenholtz P."/>
            <person name="Klenk H.P."/>
        </authorList>
    </citation>
    <scope>NUCLEOTIDE SEQUENCE [LARGE SCALE GENOMIC DNA]</scope>
    <source>
        <strain evidence="3 4">DSM 45044</strain>
    </source>
</reference>
<dbReference type="AlphaFoldDB" id="A0A562URK4"/>
<dbReference type="Proteomes" id="UP000321617">
    <property type="component" value="Unassembled WGS sequence"/>
</dbReference>
<feature type="compositionally biased region" description="Low complexity" evidence="1">
    <location>
        <begin position="1"/>
        <end position="15"/>
    </location>
</feature>
<name>A0A562URK4_9ACTN</name>
<protein>
    <submittedName>
        <fullName evidence="3">Uncharacterized protein DUF397</fullName>
    </submittedName>
</protein>